<reference evidence="4 5" key="1">
    <citation type="submission" date="2016-10" db="EMBL/GenBank/DDBJ databases">
        <authorList>
            <person name="de Groot N.N."/>
        </authorList>
    </citation>
    <scope>NUCLEOTIDE SEQUENCE [LARGE SCALE GENOMIC DNA]</scope>
    <source>
        <strain evidence="4 5">DSM 26656</strain>
    </source>
</reference>
<evidence type="ECO:0000313" key="4">
    <source>
        <dbReference type="EMBL" id="SEG71999.1"/>
    </source>
</evidence>
<dbReference type="PANTHER" id="PTHR12184:SF1">
    <property type="entry name" value="UBIQUINOL-CYTOCHROME-C REDUCTASE COMPLEX ASSEMBLY FACTOR 1"/>
    <property type="match status" value="1"/>
</dbReference>
<keyword evidence="5" id="KW-1185">Reference proteome</keyword>
<dbReference type="RefSeq" id="WP_244595712.1">
    <property type="nucleotide sequence ID" value="NZ_FNUY01000010.1"/>
</dbReference>
<protein>
    <submittedName>
        <fullName evidence="4">Cytochrome b pre-mRNA-processing protein 3</fullName>
    </submittedName>
</protein>
<dbReference type="EMBL" id="FNUY01000010">
    <property type="protein sequence ID" value="SEG71999.1"/>
    <property type="molecule type" value="Genomic_DNA"/>
</dbReference>
<dbReference type="InterPro" id="IPR007129">
    <property type="entry name" value="Ubiqinol_cyt_c_chaperone_CPB3"/>
</dbReference>
<dbReference type="InterPro" id="IPR021150">
    <property type="entry name" value="Ubiq_cyt_c_chap"/>
</dbReference>
<gene>
    <name evidence="4" type="ORF">SAMN04488115_11083</name>
</gene>
<dbReference type="Pfam" id="PF03981">
    <property type="entry name" value="Ubiq_cyt_C_chap"/>
    <property type="match status" value="1"/>
</dbReference>
<evidence type="ECO:0000256" key="2">
    <source>
        <dbReference type="ARBA" id="ARBA00006436"/>
    </source>
</evidence>
<organism evidence="4 5">
    <name type="scientific">Bosea lathyri</name>
    <dbReference type="NCBI Taxonomy" id="1036778"/>
    <lineage>
        <taxon>Bacteria</taxon>
        <taxon>Pseudomonadati</taxon>
        <taxon>Pseudomonadota</taxon>
        <taxon>Alphaproteobacteria</taxon>
        <taxon>Hyphomicrobiales</taxon>
        <taxon>Boseaceae</taxon>
        <taxon>Bosea</taxon>
    </lineage>
</organism>
<dbReference type="AlphaFoldDB" id="A0A1H6CG63"/>
<accession>A0A1H6CG63</accession>
<evidence type="ECO:0000313" key="5">
    <source>
        <dbReference type="Proteomes" id="UP000236743"/>
    </source>
</evidence>
<dbReference type="PANTHER" id="PTHR12184">
    <property type="entry name" value="UBIQUINOL-CYTOCHROME C REDUCTASE COMPLEX ASSEMBLY FACTOR 1 FAMILY MEMBER"/>
    <property type="match status" value="1"/>
</dbReference>
<evidence type="ECO:0000256" key="1">
    <source>
        <dbReference type="ARBA" id="ARBA00006407"/>
    </source>
</evidence>
<proteinExistence type="inferred from homology"/>
<dbReference type="Proteomes" id="UP000236743">
    <property type="component" value="Unassembled WGS sequence"/>
</dbReference>
<sequence length="181" mass="19811">MIFGLFGKREDRRAPVDALFSRVAEASRRPALYREGGIPDTFEGRFESLTLHVFLVLRRLRELPPPADDLAQEFVDACFAYLELGFRNAGISDIAVPKRMKKIGQSFYGRVQAYEAALTAPEPDALVDALRRNASPGEGASALAGYVRQAQQAMAGRDIDAILSDDMLFPALAGEEFSNGA</sequence>
<name>A0A1H6CG63_9HYPH</name>
<feature type="domain" description="Ubiquinol-cytochrome c chaperone" evidence="3">
    <location>
        <begin position="36"/>
        <end position="166"/>
    </location>
</feature>
<comment type="similarity">
    <text evidence="1">Belongs to the CBP3 family.</text>
</comment>
<comment type="similarity">
    <text evidence="2">Belongs to the UPF0174 family.</text>
</comment>
<evidence type="ECO:0000259" key="3">
    <source>
        <dbReference type="Pfam" id="PF03981"/>
    </source>
</evidence>